<accession>A0A1M6TT05</accession>
<feature type="coiled-coil region" evidence="4">
    <location>
        <begin position="44"/>
        <end position="71"/>
    </location>
</feature>
<evidence type="ECO:0000256" key="4">
    <source>
        <dbReference type="SAM" id="Coils"/>
    </source>
</evidence>
<dbReference type="Gene3D" id="1.10.287.1120">
    <property type="entry name" value="Bipartite methylase S protein"/>
    <property type="match status" value="1"/>
</dbReference>
<proteinExistence type="inferred from homology"/>
<dbReference type="STRING" id="228958.SAMN04488007_3354"/>
<feature type="domain" description="Type I restriction modification DNA specificity" evidence="5">
    <location>
        <begin position="86"/>
        <end position="234"/>
    </location>
</feature>
<dbReference type="Pfam" id="PF01420">
    <property type="entry name" value="Methylase_S"/>
    <property type="match status" value="2"/>
</dbReference>
<evidence type="ECO:0000256" key="3">
    <source>
        <dbReference type="ARBA" id="ARBA00023125"/>
    </source>
</evidence>
<keyword evidence="3" id="KW-0238">DNA-binding</keyword>
<feature type="domain" description="Type I restriction modification DNA specificity" evidence="5">
    <location>
        <begin position="374"/>
        <end position="520"/>
    </location>
</feature>
<keyword evidence="4" id="KW-0175">Coiled coil</keyword>
<dbReference type="PANTHER" id="PTHR43140">
    <property type="entry name" value="TYPE-1 RESTRICTION ENZYME ECOKI SPECIFICITY PROTEIN"/>
    <property type="match status" value="1"/>
</dbReference>
<dbReference type="Proteomes" id="UP000184314">
    <property type="component" value="Unassembled WGS sequence"/>
</dbReference>
<evidence type="ECO:0000259" key="5">
    <source>
        <dbReference type="Pfam" id="PF01420"/>
    </source>
</evidence>
<comment type="similarity">
    <text evidence="1">Belongs to the type-I restriction system S methylase family.</text>
</comment>
<dbReference type="OrthoDB" id="9816225at2"/>
<dbReference type="InterPro" id="IPR000055">
    <property type="entry name" value="Restrct_endonuc_typeI_TRD"/>
</dbReference>
<sequence length="546" mass="62923">MQLLKHFKELTVRLKNVEELKGLILQLALQGKLTANWREENPDIEPASELLNRIQKEKEELIREKKLKKEKLLPEISINETSYKLPNTWHWCRLQNIIKISSGKGLTSANMDKSGKVPVYGGNGITGYHNIGNVIKPTIVIGRVGFYCGSIHLTEKNAWVTDNAFITYYSEDNISRDFLLLLLSGTNLKEDENATAQPVISGRKVYPIVVSLPPLEEQKEIVNVVETLFKEVEQLEQLTVKRITLKEDFVTSALNQLTTNNANQEWTFLQEHFKSFFNETTNIKKLRETVLQLAVQGKLTADWRANNPEVEDASILLKRIQEEKVQLIKEKKIKKEKALPKITNEEIPYKLPDGWVWCRFYEIANIASNLVQPEGYLDYPHIAPNVIEKNNGILLPFKTIREDKVISYKHLFKPGHILYSKIRPNLNKLVKVDFEGLCSADMYPIDSYIFQDYLFLFMLSKEFLRQSVKNDTRVAMPKINQTELNKVIISIPPLEEQKAIVQKVNALMGLCDALEQEIQQSQAHSEQLMQSCLREVFEGERKMEEV</sequence>
<name>A0A1M6TT05_9FLAO</name>
<evidence type="ECO:0000256" key="2">
    <source>
        <dbReference type="ARBA" id="ARBA00022747"/>
    </source>
</evidence>
<dbReference type="SUPFAM" id="SSF116734">
    <property type="entry name" value="DNA methylase specificity domain"/>
    <property type="match status" value="2"/>
</dbReference>
<evidence type="ECO:0000313" key="6">
    <source>
        <dbReference type="EMBL" id="SHK60132.1"/>
    </source>
</evidence>
<dbReference type="RefSeq" id="WP_073246349.1">
    <property type="nucleotide sequence ID" value="NZ_FQZX01000003.1"/>
</dbReference>
<evidence type="ECO:0000256" key="1">
    <source>
        <dbReference type="ARBA" id="ARBA00010923"/>
    </source>
</evidence>
<keyword evidence="2" id="KW-0680">Restriction system</keyword>
<keyword evidence="7" id="KW-1185">Reference proteome</keyword>
<dbReference type="CDD" id="cd17266">
    <property type="entry name" value="RMtype1_S_Sau1132ORF3780P-TRD2-CR2_like"/>
    <property type="match status" value="1"/>
</dbReference>
<dbReference type="InterPro" id="IPR044946">
    <property type="entry name" value="Restrct_endonuc_typeI_TRD_sf"/>
</dbReference>
<feature type="coiled-coil region" evidence="4">
    <location>
        <begin position="504"/>
        <end position="531"/>
    </location>
</feature>
<reference evidence="7" key="1">
    <citation type="submission" date="2016-11" db="EMBL/GenBank/DDBJ databases">
        <authorList>
            <person name="Varghese N."/>
            <person name="Submissions S."/>
        </authorList>
    </citation>
    <scope>NUCLEOTIDE SEQUENCE [LARGE SCALE GENOMIC DNA]</scope>
    <source>
        <strain evidence="7">DSM 16478</strain>
    </source>
</reference>
<dbReference type="PANTHER" id="PTHR43140:SF1">
    <property type="entry name" value="TYPE I RESTRICTION ENZYME ECOKI SPECIFICITY SUBUNIT"/>
    <property type="match status" value="1"/>
</dbReference>
<organism evidence="6 7">
    <name type="scientific">Maribacter aquivivus</name>
    <dbReference type="NCBI Taxonomy" id="228958"/>
    <lineage>
        <taxon>Bacteria</taxon>
        <taxon>Pseudomonadati</taxon>
        <taxon>Bacteroidota</taxon>
        <taxon>Flavobacteriia</taxon>
        <taxon>Flavobacteriales</taxon>
        <taxon>Flavobacteriaceae</taxon>
        <taxon>Maribacter</taxon>
    </lineage>
</organism>
<dbReference type="EMBL" id="FQZX01000003">
    <property type="protein sequence ID" value="SHK60132.1"/>
    <property type="molecule type" value="Genomic_DNA"/>
</dbReference>
<dbReference type="AlphaFoldDB" id="A0A1M6TT05"/>
<dbReference type="Gene3D" id="3.90.220.20">
    <property type="entry name" value="DNA methylase specificity domains"/>
    <property type="match status" value="2"/>
</dbReference>
<dbReference type="GO" id="GO:0009307">
    <property type="term" value="P:DNA restriction-modification system"/>
    <property type="evidence" value="ECO:0007669"/>
    <property type="project" value="UniProtKB-KW"/>
</dbReference>
<evidence type="ECO:0000313" key="7">
    <source>
        <dbReference type="Proteomes" id="UP000184314"/>
    </source>
</evidence>
<protein>
    <submittedName>
        <fullName evidence="6">Type I restriction enzyme, S subunit</fullName>
    </submittedName>
</protein>
<gene>
    <name evidence="6" type="ORF">SAMN04488007_3354</name>
</gene>
<dbReference type="GO" id="GO:0003677">
    <property type="term" value="F:DNA binding"/>
    <property type="evidence" value="ECO:0007669"/>
    <property type="project" value="UniProtKB-KW"/>
</dbReference>
<dbReference type="InterPro" id="IPR051212">
    <property type="entry name" value="Type-I_RE_S_subunit"/>
</dbReference>
<feature type="coiled-coil region" evidence="4">
    <location>
        <begin position="310"/>
        <end position="337"/>
    </location>
</feature>